<proteinExistence type="predicted"/>
<evidence type="ECO:0000313" key="2">
    <source>
        <dbReference type="EMBL" id="TKR65277.1"/>
    </source>
</evidence>
<reference evidence="2 3" key="2">
    <citation type="journal article" date="2019" name="G3 (Bethesda)">
        <title>Hybrid Assembly of the Genome of the Entomopathogenic Nematode Steinernema carpocapsae Identifies the X-Chromosome.</title>
        <authorList>
            <person name="Serra L."/>
            <person name="Macchietto M."/>
            <person name="Macias-Munoz A."/>
            <person name="McGill C.J."/>
            <person name="Rodriguez I.M."/>
            <person name="Rodriguez B."/>
            <person name="Murad R."/>
            <person name="Mortazavi A."/>
        </authorList>
    </citation>
    <scope>NUCLEOTIDE SEQUENCE [LARGE SCALE GENOMIC DNA]</scope>
    <source>
        <strain evidence="2 3">ALL</strain>
    </source>
</reference>
<sequence>MNGSKSAKNPKNKSNFEERSAEPTEPDRSRPPNESECAPSGVNFQTKTVATWRLKTRSQGNRGGTQRVSNAVYRQLGGDAARIGNVARSWEYYVDYVGSSPFWPFFSFQSSNTAQKLSCSHLTSLHSRPRPRKPVISNRIINIGPVSQTSGQSHLFL</sequence>
<feature type="compositionally biased region" description="Basic and acidic residues" evidence="1">
    <location>
        <begin position="14"/>
        <end position="33"/>
    </location>
</feature>
<organism evidence="2 3">
    <name type="scientific">Steinernema carpocapsae</name>
    <name type="common">Entomopathogenic nematode</name>
    <dbReference type="NCBI Taxonomy" id="34508"/>
    <lineage>
        <taxon>Eukaryota</taxon>
        <taxon>Metazoa</taxon>
        <taxon>Ecdysozoa</taxon>
        <taxon>Nematoda</taxon>
        <taxon>Chromadorea</taxon>
        <taxon>Rhabditida</taxon>
        <taxon>Tylenchina</taxon>
        <taxon>Panagrolaimomorpha</taxon>
        <taxon>Strongyloidoidea</taxon>
        <taxon>Steinernematidae</taxon>
        <taxon>Steinernema</taxon>
    </lineage>
</organism>
<protein>
    <submittedName>
        <fullName evidence="2">Uncharacterized protein</fullName>
    </submittedName>
</protein>
<dbReference type="EMBL" id="AZBU02000009">
    <property type="protein sequence ID" value="TKR65277.1"/>
    <property type="molecule type" value="Genomic_DNA"/>
</dbReference>
<dbReference type="Proteomes" id="UP000298663">
    <property type="component" value="Unassembled WGS sequence"/>
</dbReference>
<gene>
    <name evidence="2" type="ORF">L596_025704</name>
</gene>
<comment type="caution">
    <text evidence="2">The sequence shown here is derived from an EMBL/GenBank/DDBJ whole genome shotgun (WGS) entry which is preliminary data.</text>
</comment>
<feature type="region of interest" description="Disordered" evidence="1">
    <location>
        <begin position="1"/>
        <end position="42"/>
    </location>
</feature>
<evidence type="ECO:0000313" key="3">
    <source>
        <dbReference type="Proteomes" id="UP000298663"/>
    </source>
</evidence>
<feature type="compositionally biased region" description="Low complexity" evidence="1">
    <location>
        <begin position="1"/>
        <end position="13"/>
    </location>
</feature>
<name>A0A4U5M8J0_STECR</name>
<reference evidence="2 3" key="1">
    <citation type="journal article" date="2015" name="Genome Biol.">
        <title>Comparative genomics of Steinernema reveals deeply conserved gene regulatory networks.</title>
        <authorList>
            <person name="Dillman A.R."/>
            <person name="Macchietto M."/>
            <person name="Porter C.F."/>
            <person name="Rogers A."/>
            <person name="Williams B."/>
            <person name="Antoshechkin I."/>
            <person name="Lee M.M."/>
            <person name="Goodwin Z."/>
            <person name="Lu X."/>
            <person name="Lewis E.E."/>
            <person name="Goodrich-Blair H."/>
            <person name="Stock S.P."/>
            <person name="Adams B.J."/>
            <person name="Sternberg P.W."/>
            <person name="Mortazavi A."/>
        </authorList>
    </citation>
    <scope>NUCLEOTIDE SEQUENCE [LARGE SCALE GENOMIC DNA]</scope>
    <source>
        <strain evidence="2 3">ALL</strain>
    </source>
</reference>
<keyword evidence="3" id="KW-1185">Reference proteome</keyword>
<accession>A0A4U5M8J0</accession>
<evidence type="ECO:0000256" key="1">
    <source>
        <dbReference type="SAM" id="MobiDB-lite"/>
    </source>
</evidence>
<dbReference type="AlphaFoldDB" id="A0A4U5M8J0"/>